<organism evidence="6 7">
    <name type="scientific">Amphibalanus amphitrite</name>
    <name type="common">Striped barnacle</name>
    <name type="synonym">Balanus amphitrite</name>
    <dbReference type="NCBI Taxonomy" id="1232801"/>
    <lineage>
        <taxon>Eukaryota</taxon>
        <taxon>Metazoa</taxon>
        <taxon>Ecdysozoa</taxon>
        <taxon>Arthropoda</taxon>
        <taxon>Crustacea</taxon>
        <taxon>Multicrustacea</taxon>
        <taxon>Cirripedia</taxon>
        <taxon>Thoracica</taxon>
        <taxon>Thoracicalcarea</taxon>
        <taxon>Balanomorpha</taxon>
        <taxon>Balanoidea</taxon>
        <taxon>Balanidae</taxon>
        <taxon>Amphibalaninae</taxon>
        <taxon>Amphibalanus</taxon>
    </lineage>
</organism>
<name>A0A6A4WDT0_AMPAM</name>
<sequence length="199" mass="21739">MAPVVLILKVLPKLVVEEAEQPPSINGDETPNGTAEPSEPEEKQCPAPEEPSAEASVPKVDQAPAPDPKETPPPEVVATPAMAVPAAPRSSYEFVRDWKLLRTHGELRSQYLRQIPPGDYASIFKQALEESTLVEILRVAETLPAAEIGSHLRGLSQVQRVDVLVMFMSSQDRKLLQGLVSRCEEDGQDMSDVKKRVGV</sequence>
<dbReference type="Proteomes" id="UP000440578">
    <property type="component" value="Unassembled WGS sequence"/>
</dbReference>
<dbReference type="OrthoDB" id="2942533at2759"/>
<evidence type="ECO:0000256" key="4">
    <source>
        <dbReference type="SAM" id="SignalP"/>
    </source>
</evidence>
<protein>
    <submittedName>
        <fullName evidence="6">RNA polymerase II-associated protein 3</fullName>
    </submittedName>
</protein>
<keyword evidence="4" id="KW-0732">Signal</keyword>
<evidence type="ECO:0000256" key="3">
    <source>
        <dbReference type="SAM" id="MobiDB-lite"/>
    </source>
</evidence>
<keyword evidence="1" id="KW-0677">Repeat</keyword>
<comment type="caution">
    <text evidence="6">The sequence shown here is derived from an EMBL/GenBank/DDBJ whole genome shotgun (WGS) entry which is preliminary data.</text>
</comment>
<evidence type="ECO:0000313" key="7">
    <source>
        <dbReference type="Proteomes" id="UP000440578"/>
    </source>
</evidence>
<dbReference type="InterPro" id="IPR025986">
    <property type="entry name" value="RPAP3-like_C"/>
</dbReference>
<dbReference type="PANTHER" id="PTHR46423">
    <property type="entry name" value="RNA POLYMERASE II-ASSOCIATED PROTEIN 3"/>
    <property type="match status" value="1"/>
</dbReference>
<evidence type="ECO:0000313" key="6">
    <source>
        <dbReference type="EMBL" id="KAF0301750.1"/>
    </source>
</evidence>
<dbReference type="PANTHER" id="PTHR46423:SF1">
    <property type="entry name" value="RNA POLYMERASE II-ASSOCIATED PROTEIN 3"/>
    <property type="match status" value="1"/>
</dbReference>
<evidence type="ECO:0000256" key="2">
    <source>
        <dbReference type="ARBA" id="ARBA00022803"/>
    </source>
</evidence>
<proteinExistence type="predicted"/>
<feature type="region of interest" description="Disordered" evidence="3">
    <location>
        <begin position="19"/>
        <end position="82"/>
    </location>
</feature>
<evidence type="ECO:0000256" key="1">
    <source>
        <dbReference type="ARBA" id="ARBA00022737"/>
    </source>
</evidence>
<dbReference type="Pfam" id="PF13877">
    <property type="entry name" value="RPAP3_C"/>
    <property type="match status" value="1"/>
</dbReference>
<reference evidence="6 7" key="1">
    <citation type="submission" date="2019-07" db="EMBL/GenBank/DDBJ databases">
        <title>Draft genome assembly of a fouling barnacle, Amphibalanus amphitrite (Darwin, 1854): The first reference genome for Thecostraca.</title>
        <authorList>
            <person name="Kim W."/>
        </authorList>
    </citation>
    <scope>NUCLEOTIDE SEQUENCE [LARGE SCALE GENOMIC DNA]</scope>
    <source>
        <strain evidence="6">SNU_AA5</strain>
        <tissue evidence="6">Soma without cirri and trophi</tissue>
    </source>
</reference>
<feature type="domain" description="RNA-polymerase II-associated protein 3-like C-terminal" evidence="5">
    <location>
        <begin position="87"/>
        <end position="173"/>
    </location>
</feature>
<keyword evidence="2" id="KW-0802">TPR repeat</keyword>
<feature type="signal peptide" evidence="4">
    <location>
        <begin position="1"/>
        <end position="17"/>
    </location>
</feature>
<accession>A0A6A4WDT0</accession>
<feature type="chain" id="PRO_5025421346" evidence="4">
    <location>
        <begin position="18"/>
        <end position="199"/>
    </location>
</feature>
<gene>
    <name evidence="6" type="primary">rpap3</name>
    <name evidence="6" type="ORF">FJT64_026011</name>
</gene>
<dbReference type="EMBL" id="VIIS01001127">
    <property type="protein sequence ID" value="KAF0301750.1"/>
    <property type="molecule type" value="Genomic_DNA"/>
</dbReference>
<dbReference type="GO" id="GO:0101031">
    <property type="term" value="C:protein folding chaperone complex"/>
    <property type="evidence" value="ECO:0007669"/>
    <property type="project" value="TreeGrafter"/>
</dbReference>
<keyword evidence="7" id="KW-1185">Reference proteome</keyword>
<evidence type="ECO:0000259" key="5">
    <source>
        <dbReference type="Pfam" id="PF13877"/>
    </source>
</evidence>
<feature type="compositionally biased region" description="Polar residues" evidence="3">
    <location>
        <begin position="23"/>
        <end position="35"/>
    </location>
</feature>
<dbReference type="AlphaFoldDB" id="A0A6A4WDT0"/>
<dbReference type="InterPro" id="IPR051966">
    <property type="entry name" value="RPAP3"/>
</dbReference>